<evidence type="ECO:0000313" key="2">
    <source>
        <dbReference type="EMBL" id="KAF2105386.1"/>
    </source>
</evidence>
<evidence type="ECO:0000313" key="3">
    <source>
        <dbReference type="Proteomes" id="UP000799770"/>
    </source>
</evidence>
<protein>
    <recommendedName>
        <fullName evidence="1">Azaphilone pigments biosynthesis cluster protein L N-terminal domain-containing protein</fullName>
    </recommendedName>
</protein>
<evidence type="ECO:0000259" key="1">
    <source>
        <dbReference type="Pfam" id="PF17111"/>
    </source>
</evidence>
<gene>
    <name evidence="2" type="ORF">BDV96DRAFT_375446</name>
</gene>
<dbReference type="Proteomes" id="UP000799770">
    <property type="component" value="Unassembled WGS sequence"/>
</dbReference>
<feature type="domain" description="Azaphilone pigments biosynthesis cluster protein L N-terminal" evidence="1">
    <location>
        <begin position="1"/>
        <end position="208"/>
    </location>
</feature>
<dbReference type="AlphaFoldDB" id="A0A6A5YE55"/>
<dbReference type="InterPro" id="IPR031348">
    <property type="entry name" value="PigL_N"/>
</dbReference>
<reference evidence="2" key="1">
    <citation type="journal article" date="2020" name="Stud. Mycol.">
        <title>101 Dothideomycetes genomes: a test case for predicting lifestyles and emergence of pathogens.</title>
        <authorList>
            <person name="Haridas S."/>
            <person name="Albert R."/>
            <person name="Binder M."/>
            <person name="Bloem J."/>
            <person name="Labutti K."/>
            <person name="Salamov A."/>
            <person name="Andreopoulos B."/>
            <person name="Baker S."/>
            <person name="Barry K."/>
            <person name="Bills G."/>
            <person name="Bluhm B."/>
            <person name="Cannon C."/>
            <person name="Castanera R."/>
            <person name="Culley D."/>
            <person name="Daum C."/>
            <person name="Ezra D."/>
            <person name="Gonzalez J."/>
            <person name="Henrissat B."/>
            <person name="Kuo A."/>
            <person name="Liang C."/>
            <person name="Lipzen A."/>
            <person name="Lutzoni F."/>
            <person name="Magnuson J."/>
            <person name="Mondo S."/>
            <person name="Nolan M."/>
            <person name="Ohm R."/>
            <person name="Pangilinan J."/>
            <person name="Park H.-J."/>
            <person name="Ramirez L."/>
            <person name="Alfaro M."/>
            <person name="Sun H."/>
            <person name="Tritt A."/>
            <person name="Yoshinaga Y."/>
            <person name="Zwiers L.-H."/>
            <person name="Turgeon B."/>
            <person name="Goodwin S."/>
            <person name="Spatafora J."/>
            <person name="Crous P."/>
            <person name="Grigoriev I."/>
        </authorList>
    </citation>
    <scope>NUCLEOTIDE SEQUENCE</scope>
    <source>
        <strain evidence="2">CBS 627.86</strain>
    </source>
</reference>
<name>A0A6A5YE55_9PLEO</name>
<accession>A0A6A5YE55</accession>
<dbReference type="EMBL" id="ML977382">
    <property type="protein sequence ID" value="KAF2105386.1"/>
    <property type="molecule type" value="Genomic_DNA"/>
</dbReference>
<dbReference type="Pfam" id="PF17111">
    <property type="entry name" value="PigL_N"/>
    <property type="match status" value="1"/>
</dbReference>
<dbReference type="OrthoDB" id="19923at2759"/>
<keyword evidence="3" id="KW-1185">Reference proteome</keyword>
<organism evidence="2 3">
    <name type="scientific">Lophiotrema nucula</name>
    <dbReference type="NCBI Taxonomy" id="690887"/>
    <lineage>
        <taxon>Eukaryota</taxon>
        <taxon>Fungi</taxon>
        <taxon>Dikarya</taxon>
        <taxon>Ascomycota</taxon>
        <taxon>Pezizomycotina</taxon>
        <taxon>Dothideomycetes</taxon>
        <taxon>Pleosporomycetidae</taxon>
        <taxon>Pleosporales</taxon>
        <taxon>Lophiotremataceae</taxon>
        <taxon>Lophiotrema</taxon>
    </lineage>
</organism>
<sequence>MDPLSITASIVGILAAAGKLSELLSSIISTTKDAPQVVSALVHEVKDIQAALSSLQVLLDDLSSSPKRRTALIQIDSLIVTFTESVVTFSELERIISPFAASTSGKLPLRTRLKWARAEGTCLKVAERLQRHKSSITLMLNILQCTTDAEADCSQASLQLLVEQLLDTNKELCKRMKNLEDTFDAQSSITRKFDNFSLVSRDDETITTSRTLKSKGNFILETIAFLLGRKKASLSCRLPTILEQLNNVRAV</sequence>
<proteinExistence type="predicted"/>